<evidence type="ECO:0000313" key="2">
    <source>
        <dbReference type="Proteomes" id="UP000594454"/>
    </source>
</evidence>
<sequence length="409" mass="47636">MAVPLKLAPINSLLHGKILRSLWPSLQKSTRVDQIDSFTSELVEKKAIKWELQRESFQQEKVVVKDRVFKSINHFAKSFSRDLEAIRKPELCVDIRALSQIQLDNVLSGIVEEECVHDFNYVIKQCIAYQRLPSKEVLTRCLDFLTCIPQVETIVDLSLVFEKVNESFFKNLCHFLPHQSLALWRSGNVDSALSTLTRGYRMQVRNRKCLRETFRTIANETIGTKSEAVLVSLTRAAEDIHQEFDETFLIACVWKNTFSSQWFSDQQVATELFEKYESLRSMIGRRAPSLCYNFLSHHDVDAVHRLIQLFLQYDNKQACSSSLKMLFNYQYWRRDLRACSEIMQFCLDIDLALPEIETQKLLNLLLKRPIEYPKPVPKIIRSKKCRNVIPLSVFVDDEMRKLSKVSIDT</sequence>
<name>A0A7R8UBT3_HERIL</name>
<accession>A0A7R8UBT3</accession>
<evidence type="ECO:0000313" key="1">
    <source>
        <dbReference type="EMBL" id="CAD7077817.1"/>
    </source>
</evidence>
<dbReference type="EMBL" id="LR899009">
    <property type="protein sequence ID" value="CAD7077817.1"/>
    <property type="molecule type" value="Genomic_DNA"/>
</dbReference>
<organism evidence="1 2">
    <name type="scientific">Hermetia illucens</name>
    <name type="common">Black soldier fly</name>
    <dbReference type="NCBI Taxonomy" id="343691"/>
    <lineage>
        <taxon>Eukaryota</taxon>
        <taxon>Metazoa</taxon>
        <taxon>Ecdysozoa</taxon>
        <taxon>Arthropoda</taxon>
        <taxon>Hexapoda</taxon>
        <taxon>Insecta</taxon>
        <taxon>Pterygota</taxon>
        <taxon>Neoptera</taxon>
        <taxon>Endopterygota</taxon>
        <taxon>Diptera</taxon>
        <taxon>Brachycera</taxon>
        <taxon>Stratiomyomorpha</taxon>
        <taxon>Stratiomyidae</taxon>
        <taxon>Hermetiinae</taxon>
        <taxon>Hermetia</taxon>
    </lineage>
</organism>
<gene>
    <name evidence="1" type="ORF">HERILL_LOCUS1128</name>
</gene>
<dbReference type="AlphaFoldDB" id="A0A7R8UBT3"/>
<protein>
    <submittedName>
        <fullName evidence="1">Uncharacterized protein</fullName>
    </submittedName>
</protein>
<proteinExistence type="predicted"/>
<reference evidence="1 2" key="1">
    <citation type="submission" date="2020-11" db="EMBL/GenBank/DDBJ databases">
        <authorList>
            <person name="Wallbank WR R."/>
            <person name="Pardo Diaz C."/>
            <person name="Kozak K."/>
            <person name="Martin S."/>
            <person name="Jiggins C."/>
            <person name="Moest M."/>
            <person name="Warren A I."/>
            <person name="Generalovic N T."/>
            <person name="Byers J.R.P. K."/>
            <person name="Montejo-Kovacevich G."/>
            <person name="Yen C E."/>
        </authorList>
    </citation>
    <scope>NUCLEOTIDE SEQUENCE [LARGE SCALE GENOMIC DNA]</scope>
</reference>
<dbReference type="Proteomes" id="UP000594454">
    <property type="component" value="Chromosome 1"/>
</dbReference>
<dbReference type="InParanoid" id="A0A7R8UBT3"/>
<keyword evidence="2" id="KW-1185">Reference proteome</keyword>
<dbReference type="FunCoup" id="A0A7R8UBT3">
    <property type="interactions" value="10"/>
</dbReference>